<dbReference type="EMBL" id="LAVV01004337">
    <property type="protein sequence ID" value="KNZ61514.1"/>
    <property type="molecule type" value="Genomic_DNA"/>
</dbReference>
<sequence>MVRAANPAGPSQPKPDATLASGVVVGAEWCPPVVGAEVRTVQSDERVMFGGLDCMDVNFPKKSKGKEMAGPSVLDPGKKKAAELAKWALGRESQVALSIKELASNDGGGAHLGYSGECGSQGGR</sequence>
<proteinExistence type="predicted"/>
<evidence type="ECO:0000313" key="1">
    <source>
        <dbReference type="EMBL" id="KNZ61514.1"/>
    </source>
</evidence>
<name>A0A0L6VLC6_9BASI</name>
<gene>
    <name evidence="1" type="ORF">VP01_13904g1</name>
</gene>
<protein>
    <submittedName>
        <fullName evidence="1">Uncharacterized protein</fullName>
    </submittedName>
</protein>
<dbReference type="AlphaFoldDB" id="A0A0L6VLC6"/>
<reference evidence="1 2" key="1">
    <citation type="submission" date="2015-08" db="EMBL/GenBank/DDBJ databases">
        <title>Next Generation Sequencing and Analysis of the Genome of Puccinia sorghi L Schw, the Causal Agent of Maize Common Rust.</title>
        <authorList>
            <person name="Rochi L."/>
            <person name="Burguener G."/>
            <person name="Darino M."/>
            <person name="Turjanski A."/>
            <person name="Kreff E."/>
            <person name="Dieguez M.J."/>
            <person name="Sacco F."/>
        </authorList>
    </citation>
    <scope>NUCLEOTIDE SEQUENCE [LARGE SCALE GENOMIC DNA]</scope>
    <source>
        <strain evidence="1 2">RO10H11247</strain>
    </source>
</reference>
<dbReference type="VEuPathDB" id="FungiDB:VP01_13904g1"/>
<comment type="caution">
    <text evidence="1">The sequence shown here is derived from an EMBL/GenBank/DDBJ whole genome shotgun (WGS) entry which is preliminary data.</text>
</comment>
<dbReference type="Proteomes" id="UP000037035">
    <property type="component" value="Unassembled WGS sequence"/>
</dbReference>
<keyword evidence="2" id="KW-1185">Reference proteome</keyword>
<accession>A0A0L6VLC6</accession>
<organism evidence="1 2">
    <name type="scientific">Puccinia sorghi</name>
    <dbReference type="NCBI Taxonomy" id="27349"/>
    <lineage>
        <taxon>Eukaryota</taxon>
        <taxon>Fungi</taxon>
        <taxon>Dikarya</taxon>
        <taxon>Basidiomycota</taxon>
        <taxon>Pucciniomycotina</taxon>
        <taxon>Pucciniomycetes</taxon>
        <taxon>Pucciniales</taxon>
        <taxon>Pucciniaceae</taxon>
        <taxon>Puccinia</taxon>
    </lineage>
</organism>
<evidence type="ECO:0000313" key="2">
    <source>
        <dbReference type="Proteomes" id="UP000037035"/>
    </source>
</evidence>